<dbReference type="AlphaFoldDB" id="A0A0E0L4E6"/>
<accession>A0A0E0L4E6</accession>
<dbReference type="Proteomes" id="UP000026962">
    <property type="component" value="Chromosome 5"/>
</dbReference>
<reference evidence="1" key="2">
    <citation type="submission" date="2018-05" db="EMBL/GenBank/DDBJ databases">
        <title>OpunRS2 (Oryza punctata Reference Sequence Version 2).</title>
        <authorList>
            <person name="Zhang J."/>
            <person name="Kudrna D."/>
            <person name="Lee S."/>
            <person name="Talag J."/>
            <person name="Welchert J."/>
            <person name="Wing R.A."/>
        </authorList>
    </citation>
    <scope>NUCLEOTIDE SEQUENCE [LARGE SCALE GENOMIC DNA]</scope>
</reference>
<proteinExistence type="predicted"/>
<evidence type="ECO:0000313" key="2">
    <source>
        <dbReference type="Proteomes" id="UP000026962"/>
    </source>
</evidence>
<sequence length="119" mass="12676">MAAGTAVAIDKLSAPSGLDINPARFVSIDDVEPLKPDGEDAARIAMGADKAIALFGHRDDASMSVKSNDVKLAVHETQIARFPGFHGASGKPCDVPGDVTKSNQARFSYKYRHPMICLH</sequence>
<name>A0A0E0L4E6_ORYPU</name>
<keyword evidence="2" id="KW-1185">Reference proteome</keyword>
<dbReference type="EnsemblPlants" id="OPUNC05G19630.1">
    <property type="protein sequence ID" value="OPUNC05G19630.1"/>
    <property type="gene ID" value="OPUNC05G19630"/>
</dbReference>
<organism evidence="1">
    <name type="scientific">Oryza punctata</name>
    <name type="common">Red rice</name>
    <dbReference type="NCBI Taxonomy" id="4537"/>
    <lineage>
        <taxon>Eukaryota</taxon>
        <taxon>Viridiplantae</taxon>
        <taxon>Streptophyta</taxon>
        <taxon>Embryophyta</taxon>
        <taxon>Tracheophyta</taxon>
        <taxon>Spermatophyta</taxon>
        <taxon>Magnoliopsida</taxon>
        <taxon>Liliopsida</taxon>
        <taxon>Poales</taxon>
        <taxon>Poaceae</taxon>
        <taxon>BOP clade</taxon>
        <taxon>Oryzoideae</taxon>
        <taxon>Oryzeae</taxon>
        <taxon>Oryzinae</taxon>
        <taxon>Oryza</taxon>
    </lineage>
</organism>
<evidence type="ECO:0000313" key="1">
    <source>
        <dbReference type="EnsemblPlants" id="OPUNC05G19630.1"/>
    </source>
</evidence>
<dbReference type="HOGENOM" id="CLU_2065315_0_0_1"/>
<protein>
    <submittedName>
        <fullName evidence="1">Uncharacterized protein</fullName>
    </submittedName>
</protein>
<reference evidence="1" key="1">
    <citation type="submission" date="2015-04" db="UniProtKB">
        <authorList>
            <consortium name="EnsemblPlants"/>
        </authorList>
    </citation>
    <scope>IDENTIFICATION</scope>
</reference>
<dbReference type="Gramene" id="OPUNC05G19630.1">
    <property type="protein sequence ID" value="OPUNC05G19630.1"/>
    <property type="gene ID" value="OPUNC05G19630"/>
</dbReference>